<keyword evidence="4" id="KW-0560">Oxidoreductase</keyword>
<dbReference type="EMBL" id="KN882023">
    <property type="protein sequence ID" value="KIY46800.1"/>
    <property type="molecule type" value="Genomic_DNA"/>
</dbReference>
<organism evidence="6 7">
    <name type="scientific">Fistulina hepatica ATCC 64428</name>
    <dbReference type="NCBI Taxonomy" id="1128425"/>
    <lineage>
        <taxon>Eukaryota</taxon>
        <taxon>Fungi</taxon>
        <taxon>Dikarya</taxon>
        <taxon>Basidiomycota</taxon>
        <taxon>Agaricomycotina</taxon>
        <taxon>Agaricomycetes</taxon>
        <taxon>Agaricomycetidae</taxon>
        <taxon>Agaricales</taxon>
        <taxon>Fistulinaceae</taxon>
        <taxon>Fistulina</taxon>
    </lineage>
</organism>
<dbReference type="InterPro" id="IPR002938">
    <property type="entry name" value="FAD-bd"/>
</dbReference>
<dbReference type="Gene3D" id="3.50.50.60">
    <property type="entry name" value="FAD/NAD(P)-binding domain"/>
    <property type="match status" value="1"/>
</dbReference>
<keyword evidence="3" id="KW-0274">FAD</keyword>
<dbReference type="InterPro" id="IPR036188">
    <property type="entry name" value="FAD/NAD-bd_sf"/>
</dbReference>
<evidence type="ECO:0000313" key="7">
    <source>
        <dbReference type="Proteomes" id="UP000054144"/>
    </source>
</evidence>
<dbReference type="SUPFAM" id="SSF51905">
    <property type="entry name" value="FAD/NAD(P)-binding domain"/>
    <property type="match status" value="1"/>
</dbReference>
<keyword evidence="2" id="KW-0285">Flavoprotein</keyword>
<reference evidence="6 7" key="1">
    <citation type="journal article" date="2015" name="Fungal Genet. Biol.">
        <title>Evolution of novel wood decay mechanisms in Agaricales revealed by the genome sequences of Fistulina hepatica and Cylindrobasidium torrendii.</title>
        <authorList>
            <person name="Floudas D."/>
            <person name="Held B.W."/>
            <person name="Riley R."/>
            <person name="Nagy L.G."/>
            <person name="Koehler G."/>
            <person name="Ransdell A.S."/>
            <person name="Younus H."/>
            <person name="Chow J."/>
            <person name="Chiniquy J."/>
            <person name="Lipzen A."/>
            <person name="Tritt A."/>
            <person name="Sun H."/>
            <person name="Haridas S."/>
            <person name="LaButti K."/>
            <person name="Ohm R.A."/>
            <person name="Kues U."/>
            <person name="Blanchette R.A."/>
            <person name="Grigoriev I.V."/>
            <person name="Minto R.E."/>
            <person name="Hibbett D.S."/>
        </authorList>
    </citation>
    <scope>NUCLEOTIDE SEQUENCE [LARGE SCALE GENOMIC DNA]</scope>
    <source>
        <strain evidence="6 7">ATCC 64428</strain>
    </source>
</reference>
<keyword evidence="7" id="KW-1185">Reference proteome</keyword>
<proteinExistence type="predicted"/>
<dbReference type="AlphaFoldDB" id="A0A0D7A7U5"/>
<evidence type="ECO:0000259" key="5">
    <source>
        <dbReference type="Pfam" id="PF01494"/>
    </source>
</evidence>
<dbReference type="PRINTS" id="PR00420">
    <property type="entry name" value="RNGMNOXGNASE"/>
</dbReference>
<evidence type="ECO:0000256" key="2">
    <source>
        <dbReference type="ARBA" id="ARBA00022630"/>
    </source>
</evidence>
<evidence type="ECO:0000256" key="4">
    <source>
        <dbReference type="ARBA" id="ARBA00023002"/>
    </source>
</evidence>
<dbReference type="GO" id="GO:0071949">
    <property type="term" value="F:FAD binding"/>
    <property type="evidence" value="ECO:0007669"/>
    <property type="project" value="InterPro"/>
</dbReference>
<comment type="cofactor">
    <cofactor evidence="1">
        <name>FAD</name>
        <dbReference type="ChEBI" id="CHEBI:57692"/>
    </cofactor>
</comment>
<name>A0A0D7A7U5_9AGAR</name>
<dbReference type="InterPro" id="IPR050641">
    <property type="entry name" value="RIFMO-like"/>
</dbReference>
<dbReference type="Gene3D" id="3.30.70.2450">
    <property type="match status" value="1"/>
</dbReference>
<accession>A0A0D7A7U5</accession>
<sequence>MQPPLPKVLIVGAGPTGLVLALALTKNGVPVRVIDKLITPRIGSKGPGIQPRTQDLYQFLGVQDDIAAAGRLPPKVYLYKMPEGIEVEKVVEAVPILETTPALPHRNIIMLGQDLHEAILLQHVQKAGCIVESGVELCSYEQFDDRVEVVLAKHSPEGSDIRETAVFDYVVGCDGAKSVVRHGAAFTFEGERLDDAAVKGDIDVLEGLGSENVWHRWGSVKTGMFGLRACPDVSDRRFSFVIGPPGHADELLTGRDKVIDAFHQISGRRDVKFGELVCLSKYQPNMRMVNDFRMNRVFVAGDAAHVHSPTGGQGLNSSVQDAYNLAWKLALVLKGLASPTLLDSYSSERIPVIAEMLNISTGLLNKVMEHRPDPDSTFRRGGALNQLGVNYRGSPIVIDERTPEGQTKNPSVYVATGILQAGDRAPDAPLNKGGVVVRLFDIFKPVEHHVLVFSTNKDVVDAVVAAVSTLPAGTVSALVIVPAGASVGDVKVPVLEDKDGVAYTAYDISNPTETTIVIVRPDGVVGAILVSADGIKQYFAKIFSA</sequence>
<dbReference type="OrthoDB" id="2690153at2759"/>
<protein>
    <recommendedName>
        <fullName evidence="5">FAD-binding domain-containing protein</fullName>
    </recommendedName>
</protein>
<dbReference type="Proteomes" id="UP000054144">
    <property type="component" value="Unassembled WGS sequence"/>
</dbReference>
<dbReference type="GO" id="GO:0016709">
    <property type="term" value="F:oxidoreductase activity, acting on paired donors, with incorporation or reduction of molecular oxygen, NAD(P)H as one donor, and incorporation of one atom of oxygen"/>
    <property type="evidence" value="ECO:0007669"/>
    <property type="project" value="UniProtKB-ARBA"/>
</dbReference>
<dbReference type="PANTHER" id="PTHR43004:SF19">
    <property type="entry name" value="BINDING MONOOXYGENASE, PUTATIVE (JCVI)-RELATED"/>
    <property type="match status" value="1"/>
</dbReference>
<dbReference type="Gene3D" id="3.40.30.120">
    <property type="match status" value="1"/>
</dbReference>
<gene>
    <name evidence="6" type="ORF">FISHEDRAFT_75326</name>
</gene>
<feature type="domain" description="FAD-binding" evidence="5">
    <location>
        <begin position="7"/>
        <end position="357"/>
    </location>
</feature>
<evidence type="ECO:0000256" key="3">
    <source>
        <dbReference type="ARBA" id="ARBA00022827"/>
    </source>
</evidence>
<dbReference type="PANTHER" id="PTHR43004">
    <property type="entry name" value="TRK SYSTEM POTASSIUM UPTAKE PROTEIN"/>
    <property type="match status" value="1"/>
</dbReference>
<evidence type="ECO:0000313" key="6">
    <source>
        <dbReference type="EMBL" id="KIY46800.1"/>
    </source>
</evidence>
<evidence type="ECO:0000256" key="1">
    <source>
        <dbReference type="ARBA" id="ARBA00001974"/>
    </source>
</evidence>
<dbReference type="Pfam" id="PF01494">
    <property type="entry name" value="FAD_binding_3"/>
    <property type="match status" value="1"/>
</dbReference>